<sequence>MEKILKQYVNPKKKTKLSSFSKNESESLYTEGRKVCDVTIVSFGHCNNFKKLTETQRKKIRDSTTILCFSTMVRNLKNRQFFRDDFKLYHQYFTLGVSDISLSSGSNINKISYGYQIEDLLFIRPFYVSSGWDIDFDKKVLRALEKLLEDSKKQELCRRIIRSIEWVLFAHRNFENFKDESRVIMMNSSFEILLNGVVRRKHFINLIKQLTKNTFYGTKEKTTRRRIKLEKGEKDVIEKDYTFR</sequence>
<reference evidence="1" key="1">
    <citation type="journal article" date="2021" name="Environ. Microbiol.">
        <title>Genomic characterization of three novel Desulfobacterota classes expand the metabolic and phylogenetic diversity of the phylum.</title>
        <authorList>
            <person name="Murphy C.L."/>
            <person name="Biggerstaff J."/>
            <person name="Eichhorn A."/>
            <person name="Ewing E."/>
            <person name="Shahan R."/>
            <person name="Soriano D."/>
            <person name="Stewart S."/>
            <person name="VanMol K."/>
            <person name="Walker R."/>
            <person name="Walters P."/>
            <person name="Elshahed M.S."/>
            <person name="Youssef N.H."/>
        </authorList>
    </citation>
    <scope>NUCLEOTIDE SEQUENCE</scope>
    <source>
        <strain evidence="1">Zod_Metabat.24</strain>
    </source>
</reference>
<gene>
    <name evidence="1" type="ORF">JW984_07695</name>
</gene>
<reference evidence="1" key="2">
    <citation type="submission" date="2021-01" db="EMBL/GenBank/DDBJ databases">
        <authorList>
            <person name="Hahn C.R."/>
            <person name="Youssef N.H."/>
            <person name="Elshahed M."/>
        </authorList>
    </citation>
    <scope>NUCLEOTIDE SEQUENCE</scope>
    <source>
        <strain evidence="1">Zod_Metabat.24</strain>
    </source>
</reference>
<accession>A0A9D8PM48</accession>
<name>A0A9D8PM48_9DELT</name>
<comment type="caution">
    <text evidence="1">The sequence shown here is derived from an EMBL/GenBank/DDBJ whole genome shotgun (WGS) entry which is preliminary data.</text>
</comment>
<evidence type="ECO:0000313" key="2">
    <source>
        <dbReference type="Proteomes" id="UP000809273"/>
    </source>
</evidence>
<evidence type="ECO:0000313" key="1">
    <source>
        <dbReference type="EMBL" id="MBN1573061.1"/>
    </source>
</evidence>
<dbReference type="AlphaFoldDB" id="A0A9D8PM48"/>
<dbReference type="Proteomes" id="UP000809273">
    <property type="component" value="Unassembled WGS sequence"/>
</dbReference>
<protein>
    <submittedName>
        <fullName evidence="1">Uncharacterized protein</fullName>
    </submittedName>
</protein>
<proteinExistence type="predicted"/>
<organism evidence="1 2">
    <name type="scientific">Candidatus Zymogenus saltonus</name>
    <dbReference type="NCBI Taxonomy" id="2844893"/>
    <lineage>
        <taxon>Bacteria</taxon>
        <taxon>Deltaproteobacteria</taxon>
        <taxon>Candidatus Zymogenia</taxon>
        <taxon>Candidatus Zymogeniales</taxon>
        <taxon>Candidatus Zymogenaceae</taxon>
        <taxon>Candidatus Zymogenus</taxon>
    </lineage>
</organism>
<dbReference type="EMBL" id="JAFGIX010000038">
    <property type="protein sequence ID" value="MBN1573061.1"/>
    <property type="molecule type" value="Genomic_DNA"/>
</dbReference>